<proteinExistence type="predicted"/>
<sequence length="133" mass="14512">MRASLPLLTRALLRSQLSTPALLASLSNPHATLPQLLASLPSSGVGAKIRQRRWAAKGLDVPAGQALSGPIPREERAQAGEAGCYWLVTRTQLKQGGKHGKAWGRLVWRGKQVTPSDREEQIRGGLKYVWERA</sequence>
<dbReference type="RefSeq" id="XP_025596318.1">
    <property type="nucleotide sequence ID" value="XM_025741028.1"/>
</dbReference>
<dbReference type="AlphaFoldDB" id="A0A316Z377"/>
<dbReference type="EMBL" id="KZ819301">
    <property type="protein sequence ID" value="PWN96039.1"/>
    <property type="molecule type" value="Genomic_DNA"/>
</dbReference>
<keyword evidence="2" id="KW-1185">Reference proteome</keyword>
<dbReference type="GeneID" id="37268572"/>
<reference evidence="1 2" key="1">
    <citation type="journal article" date="2018" name="Mol. Biol. Evol.">
        <title>Broad Genomic Sampling Reveals a Smut Pathogenic Ancestry of the Fungal Clade Ustilaginomycotina.</title>
        <authorList>
            <person name="Kijpornyongpan T."/>
            <person name="Mondo S.J."/>
            <person name="Barry K."/>
            <person name="Sandor L."/>
            <person name="Lee J."/>
            <person name="Lipzen A."/>
            <person name="Pangilinan J."/>
            <person name="LaButti K."/>
            <person name="Hainaut M."/>
            <person name="Henrissat B."/>
            <person name="Grigoriev I.V."/>
            <person name="Spatafora J.W."/>
            <person name="Aime M.C."/>
        </authorList>
    </citation>
    <scope>NUCLEOTIDE SEQUENCE [LARGE SCALE GENOMIC DNA]</scope>
    <source>
        <strain evidence="1 2">MCA 4186</strain>
    </source>
</reference>
<gene>
    <name evidence="1" type="ORF">FA09DRAFT_321671</name>
</gene>
<dbReference type="OrthoDB" id="16434at2759"/>
<dbReference type="Proteomes" id="UP000245946">
    <property type="component" value="Unassembled WGS sequence"/>
</dbReference>
<evidence type="ECO:0000313" key="1">
    <source>
        <dbReference type="EMBL" id="PWN96039.1"/>
    </source>
</evidence>
<organism evidence="1 2">
    <name type="scientific">Tilletiopsis washingtonensis</name>
    <dbReference type="NCBI Taxonomy" id="58919"/>
    <lineage>
        <taxon>Eukaryota</taxon>
        <taxon>Fungi</taxon>
        <taxon>Dikarya</taxon>
        <taxon>Basidiomycota</taxon>
        <taxon>Ustilaginomycotina</taxon>
        <taxon>Exobasidiomycetes</taxon>
        <taxon>Entylomatales</taxon>
        <taxon>Entylomatales incertae sedis</taxon>
        <taxon>Tilletiopsis</taxon>
    </lineage>
</organism>
<name>A0A316Z377_9BASI</name>
<accession>A0A316Z377</accession>
<protein>
    <submittedName>
        <fullName evidence="1">Uncharacterized protein</fullName>
    </submittedName>
</protein>
<evidence type="ECO:0000313" key="2">
    <source>
        <dbReference type="Proteomes" id="UP000245946"/>
    </source>
</evidence>